<dbReference type="PANTHER" id="PTHR10344:SF4">
    <property type="entry name" value="UMP-CMP KINASE 2, MITOCHONDRIAL"/>
    <property type="match status" value="1"/>
</dbReference>
<dbReference type="InterPro" id="IPR027417">
    <property type="entry name" value="P-loop_NTPase"/>
</dbReference>
<keyword evidence="5 12" id="KW-0545">Nucleotide biosynthesis</keyword>
<keyword evidence="8 12" id="KW-0067">ATP-binding</keyword>
<evidence type="ECO:0000256" key="4">
    <source>
        <dbReference type="ARBA" id="ARBA00022679"/>
    </source>
</evidence>
<dbReference type="EMBL" id="SHAG01000043">
    <property type="protein sequence ID" value="RZO75218.1"/>
    <property type="molecule type" value="Genomic_DNA"/>
</dbReference>
<evidence type="ECO:0000256" key="2">
    <source>
        <dbReference type="ARBA" id="ARBA00012980"/>
    </source>
</evidence>
<dbReference type="HAMAP" id="MF_00165">
    <property type="entry name" value="Thymidylate_kinase"/>
    <property type="match status" value="1"/>
</dbReference>
<dbReference type="GO" id="GO:0004798">
    <property type="term" value="F:dTMP kinase activity"/>
    <property type="evidence" value="ECO:0007669"/>
    <property type="project" value="UniProtKB-UniRule"/>
</dbReference>
<evidence type="ECO:0000256" key="12">
    <source>
        <dbReference type="HAMAP-Rule" id="MF_00165"/>
    </source>
</evidence>
<dbReference type="GO" id="GO:0006233">
    <property type="term" value="P:dTDP biosynthetic process"/>
    <property type="evidence" value="ECO:0007669"/>
    <property type="project" value="InterPro"/>
</dbReference>
<comment type="similarity">
    <text evidence="1 12">Belongs to the thymidylate kinase family.</text>
</comment>
<evidence type="ECO:0000256" key="10">
    <source>
        <dbReference type="ARBA" id="ARBA00048743"/>
    </source>
</evidence>
<dbReference type="GO" id="GO:0006235">
    <property type="term" value="P:dTTP biosynthetic process"/>
    <property type="evidence" value="ECO:0007669"/>
    <property type="project" value="UniProtKB-UniRule"/>
</dbReference>
<dbReference type="SUPFAM" id="SSF52540">
    <property type="entry name" value="P-loop containing nucleoside triphosphate hydrolases"/>
    <property type="match status" value="1"/>
</dbReference>
<dbReference type="InterPro" id="IPR039430">
    <property type="entry name" value="Thymidylate_kin-like_dom"/>
</dbReference>
<comment type="caution">
    <text evidence="14">The sequence shown here is derived from an EMBL/GenBank/DDBJ whole genome shotgun (WGS) entry which is preliminary data.</text>
</comment>
<evidence type="ECO:0000313" key="15">
    <source>
        <dbReference type="Proteomes" id="UP000316199"/>
    </source>
</evidence>
<evidence type="ECO:0000256" key="9">
    <source>
        <dbReference type="ARBA" id="ARBA00029962"/>
    </source>
</evidence>
<dbReference type="Proteomes" id="UP000316199">
    <property type="component" value="Unassembled WGS sequence"/>
</dbReference>
<feature type="binding site" evidence="12">
    <location>
        <begin position="11"/>
        <end position="18"/>
    </location>
    <ligand>
        <name>ATP</name>
        <dbReference type="ChEBI" id="CHEBI:30616"/>
    </ligand>
</feature>
<evidence type="ECO:0000256" key="6">
    <source>
        <dbReference type="ARBA" id="ARBA00022741"/>
    </source>
</evidence>
<dbReference type="PROSITE" id="PS01331">
    <property type="entry name" value="THYMIDYLATE_KINASE"/>
    <property type="match status" value="1"/>
</dbReference>
<reference evidence="14 15" key="1">
    <citation type="submission" date="2019-02" db="EMBL/GenBank/DDBJ databases">
        <title>Prokaryotic population dynamics and viral predation in marine succession experiment using metagenomics: the confinement effect.</title>
        <authorList>
            <person name="Haro-Moreno J.M."/>
            <person name="Rodriguez-Valera F."/>
            <person name="Lopez-Perez M."/>
        </authorList>
    </citation>
    <scope>NUCLEOTIDE SEQUENCE [LARGE SCALE GENOMIC DNA]</scope>
    <source>
        <strain evidence="14">MED-G157</strain>
    </source>
</reference>
<keyword evidence="6 12" id="KW-0547">Nucleotide-binding</keyword>
<evidence type="ECO:0000256" key="11">
    <source>
        <dbReference type="ARBA" id="ARBA00057735"/>
    </source>
</evidence>
<dbReference type="FunFam" id="3.40.50.300:FF:000225">
    <property type="entry name" value="Thymidylate kinase"/>
    <property type="match status" value="1"/>
</dbReference>
<evidence type="ECO:0000256" key="8">
    <source>
        <dbReference type="ARBA" id="ARBA00022840"/>
    </source>
</evidence>
<name>A0A520RYE2_9GAMM</name>
<dbReference type="GO" id="GO:0006227">
    <property type="term" value="P:dUDP biosynthetic process"/>
    <property type="evidence" value="ECO:0007669"/>
    <property type="project" value="TreeGrafter"/>
</dbReference>
<dbReference type="Pfam" id="PF02223">
    <property type="entry name" value="Thymidylate_kin"/>
    <property type="match status" value="1"/>
</dbReference>
<keyword evidence="4 12" id="KW-0808">Transferase</keyword>
<protein>
    <recommendedName>
        <fullName evidence="3 12">Thymidylate kinase</fullName>
        <ecNumber evidence="2 12">2.7.4.9</ecNumber>
    </recommendedName>
    <alternativeName>
        <fullName evidence="9 12">dTMP kinase</fullName>
    </alternativeName>
</protein>
<evidence type="ECO:0000259" key="13">
    <source>
        <dbReference type="Pfam" id="PF02223"/>
    </source>
</evidence>
<evidence type="ECO:0000256" key="1">
    <source>
        <dbReference type="ARBA" id="ARBA00009776"/>
    </source>
</evidence>
<accession>A0A520RYE2</accession>
<dbReference type="PANTHER" id="PTHR10344">
    <property type="entry name" value="THYMIDYLATE KINASE"/>
    <property type="match status" value="1"/>
</dbReference>
<comment type="function">
    <text evidence="11 12">Phosphorylation of dTMP to form dTDP in both de novo and salvage pathways of dTTP synthesis.</text>
</comment>
<dbReference type="NCBIfam" id="TIGR00041">
    <property type="entry name" value="DTMP_kinase"/>
    <property type="match status" value="1"/>
</dbReference>
<dbReference type="AlphaFoldDB" id="A0A520RYE2"/>
<feature type="domain" description="Thymidylate kinase-like" evidence="13">
    <location>
        <begin position="9"/>
        <end position="197"/>
    </location>
</feature>
<dbReference type="CDD" id="cd01672">
    <property type="entry name" value="TMPK"/>
    <property type="match status" value="1"/>
</dbReference>
<keyword evidence="7 12" id="KW-0418">Kinase</keyword>
<dbReference type="GO" id="GO:0005829">
    <property type="term" value="C:cytosol"/>
    <property type="evidence" value="ECO:0007669"/>
    <property type="project" value="TreeGrafter"/>
</dbReference>
<evidence type="ECO:0000256" key="3">
    <source>
        <dbReference type="ARBA" id="ARBA00017144"/>
    </source>
</evidence>
<dbReference type="InterPro" id="IPR018094">
    <property type="entry name" value="Thymidylate_kinase"/>
</dbReference>
<gene>
    <name evidence="12" type="primary">tmk</name>
    <name evidence="14" type="ORF">EVA68_07490</name>
</gene>
<dbReference type="GO" id="GO:0005524">
    <property type="term" value="F:ATP binding"/>
    <property type="evidence" value="ECO:0007669"/>
    <property type="project" value="UniProtKB-UniRule"/>
</dbReference>
<proteinExistence type="inferred from homology"/>
<dbReference type="Gene3D" id="3.40.50.300">
    <property type="entry name" value="P-loop containing nucleotide triphosphate hydrolases"/>
    <property type="match status" value="1"/>
</dbReference>
<dbReference type="EC" id="2.7.4.9" evidence="2 12"/>
<evidence type="ECO:0000256" key="7">
    <source>
        <dbReference type="ARBA" id="ARBA00022777"/>
    </source>
</evidence>
<comment type="catalytic activity">
    <reaction evidence="10 12">
        <text>dTMP + ATP = dTDP + ADP</text>
        <dbReference type="Rhea" id="RHEA:13517"/>
        <dbReference type="ChEBI" id="CHEBI:30616"/>
        <dbReference type="ChEBI" id="CHEBI:58369"/>
        <dbReference type="ChEBI" id="CHEBI:63528"/>
        <dbReference type="ChEBI" id="CHEBI:456216"/>
        <dbReference type="EC" id="2.7.4.9"/>
    </reaction>
</comment>
<sequence>MRRGAFLTIEGLEGAGKSSSIATISKVLKNKMIPYISTREPGGTELGEHVRDILLATSQEPMQPMTELLLMFASRAEHISRVINPHINSGDWVVCDRFIDSSFAYQGGGRGLNLSTIQDLERLSLPKTRPDHIFILDIPVEEGLKRAESRGERDRFEQEDIIFFERARKVFLDRSHGNPIYTVIDASNSEQQVQADIREHLETFIEHFKKTI</sequence>
<evidence type="ECO:0000313" key="14">
    <source>
        <dbReference type="EMBL" id="RZO75218.1"/>
    </source>
</evidence>
<evidence type="ECO:0000256" key="5">
    <source>
        <dbReference type="ARBA" id="ARBA00022727"/>
    </source>
</evidence>
<dbReference type="InterPro" id="IPR018095">
    <property type="entry name" value="Thymidylate_kin_CS"/>
</dbReference>
<organism evidence="14 15">
    <name type="scientific">OM182 bacterium</name>
    <dbReference type="NCBI Taxonomy" id="2510334"/>
    <lineage>
        <taxon>Bacteria</taxon>
        <taxon>Pseudomonadati</taxon>
        <taxon>Pseudomonadota</taxon>
        <taxon>Gammaproteobacteria</taxon>
        <taxon>OMG group</taxon>
        <taxon>OM182 clade</taxon>
    </lineage>
</organism>